<evidence type="ECO:0000313" key="1">
    <source>
        <dbReference type="EMBL" id="MBM9912910.1"/>
    </source>
</evidence>
<dbReference type="Proteomes" id="UP000784064">
    <property type="component" value="Unassembled WGS sequence"/>
</dbReference>
<proteinExistence type="predicted"/>
<keyword evidence="3" id="KW-1185">Reference proteome</keyword>
<evidence type="ECO:0000313" key="3">
    <source>
        <dbReference type="Proteomes" id="UP000749453"/>
    </source>
</evidence>
<dbReference type="Proteomes" id="UP000749453">
    <property type="component" value="Unassembled WGS sequence"/>
</dbReference>
<dbReference type="EMBL" id="JAFFTB010000008">
    <property type="protein sequence ID" value="MBM9937562.1"/>
    <property type="molecule type" value="Genomic_DNA"/>
</dbReference>
<protein>
    <submittedName>
        <fullName evidence="1">Uncharacterized protein</fullName>
    </submittedName>
</protein>
<dbReference type="RefSeq" id="WP_205405247.1">
    <property type="nucleotide sequence ID" value="NZ_JAFFTA010000008.1"/>
</dbReference>
<evidence type="ECO:0000313" key="4">
    <source>
        <dbReference type="Proteomes" id="UP000784064"/>
    </source>
</evidence>
<dbReference type="AlphaFoldDB" id="A0AAW4GFE7"/>
<accession>A0AAW4GFE7</accession>
<comment type="caution">
    <text evidence="1">The sequence shown here is derived from an EMBL/GenBank/DDBJ whole genome shotgun (WGS) entry which is preliminary data.</text>
</comment>
<evidence type="ECO:0000313" key="2">
    <source>
        <dbReference type="EMBL" id="MBM9937562.1"/>
    </source>
</evidence>
<sequence length="150" mass="16518">MLRMLIMGGQEAARQRISRTIGRRGLIRMESIYSVDSGLSVLEWRNYDLVGTFLAAGLGTRLQESFVLRDAKVQLVLFGMGLSEEVASIRLRLRAQGLPSPILVRTDFDSYDESLFWRSLTAHMILPSVQEGAVPLPATGDACDHAGPSP</sequence>
<dbReference type="EMBL" id="JAFFTA010000008">
    <property type="protein sequence ID" value="MBM9912910.1"/>
    <property type="molecule type" value="Genomic_DNA"/>
</dbReference>
<reference evidence="1" key="2">
    <citation type="submission" date="2021-01" db="EMBL/GenBank/DDBJ databases">
        <authorList>
            <person name="Yu Y."/>
        </authorList>
    </citation>
    <scope>NUCLEOTIDE SEQUENCE</scope>
    <source>
        <strain evidence="1">As-5</strain>
        <strain evidence="2">As-6</strain>
    </source>
</reference>
<gene>
    <name evidence="1" type="ORF">JJW18_05450</name>
    <name evidence="2" type="ORF">JJW19_05340</name>
</gene>
<organism evidence="1 4">
    <name type="scientific">Stenotrophomonas lactitubi</name>
    <dbReference type="NCBI Taxonomy" id="2045214"/>
    <lineage>
        <taxon>Bacteria</taxon>
        <taxon>Pseudomonadati</taxon>
        <taxon>Pseudomonadota</taxon>
        <taxon>Gammaproteobacteria</taxon>
        <taxon>Lysobacterales</taxon>
        <taxon>Lysobacteraceae</taxon>
        <taxon>Stenotrophomonas</taxon>
    </lineage>
</organism>
<name>A0AAW4GFE7_9GAMM</name>
<reference evidence="3" key="1">
    <citation type="submission" date="2021-01" db="EMBL/GenBank/DDBJ databases">
        <title>Stenotrophomonas maltophilia.</title>
        <authorList>
            <person name="Yu Y."/>
        </authorList>
    </citation>
    <scope>NUCLEOTIDE SEQUENCE [LARGE SCALE GENOMIC DNA]</scope>
    <source>
        <strain evidence="3">As-6</strain>
    </source>
</reference>